<accession>A0A1L3LWH7</accession>
<dbReference type="AlphaFoldDB" id="A0A1L3LWH7"/>
<dbReference type="InterPro" id="IPR011991">
    <property type="entry name" value="ArsR-like_HTH"/>
</dbReference>
<dbReference type="KEGG" id="same:SAMCFNEI73_pC0737"/>
<dbReference type="SMART" id="SM00344">
    <property type="entry name" value="HTH_ASNC"/>
    <property type="match status" value="1"/>
</dbReference>
<dbReference type="SUPFAM" id="SSF54909">
    <property type="entry name" value="Dimeric alpha+beta barrel"/>
    <property type="match status" value="1"/>
</dbReference>
<dbReference type="PRINTS" id="PR00033">
    <property type="entry name" value="HTHASNC"/>
</dbReference>
<dbReference type="PANTHER" id="PTHR30154:SF34">
    <property type="entry name" value="TRANSCRIPTIONAL REGULATOR AZLB"/>
    <property type="match status" value="1"/>
</dbReference>
<dbReference type="Proteomes" id="UP000182306">
    <property type="component" value="Plasmid C"/>
</dbReference>
<dbReference type="Gene3D" id="3.30.70.920">
    <property type="match status" value="1"/>
</dbReference>
<dbReference type="InterPro" id="IPR036390">
    <property type="entry name" value="WH_DNA-bd_sf"/>
</dbReference>
<dbReference type="InterPro" id="IPR019888">
    <property type="entry name" value="Tscrpt_reg_AsnC-like"/>
</dbReference>
<dbReference type="InterPro" id="IPR036388">
    <property type="entry name" value="WH-like_DNA-bd_sf"/>
</dbReference>
<gene>
    <name evidence="1" type="primary">bkdR</name>
    <name evidence="1" type="ORF">SAMCFNEI73_pC0737</name>
</gene>
<dbReference type="InterPro" id="IPR000485">
    <property type="entry name" value="AsnC-type_HTH_dom"/>
</dbReference>
<dbReference type="PROSITE" id="PS50956">
    <property type="entry name" value="HTH_ASNC_2"/>
    <property type="match status" value="1"/>
</dbReference>
<dbReference type="InterPro" id="IPR011008">
    <property type="entry name" value="Dimeric_a/b-barrel"/>
</dbReference>
<dbReference type="InterPro" id="IPR019887">
    <property type="entry name" value="Tscrpt_reg_AsnC/Lrp_C"/>
</dbReference>
<proteinExistence type="predicted"/>
<dbReference type="GO" id="GO:0043200">
    <property type="term" value="P:response to amino acid"/>
    <property type="evidence" value="ECO:0007669"/>
    <property type="project" value="TreeGrafter"/>
</dbReference>
<dbReference type="PANTHER" id="PTHR30154">
    <property type="entry name" value="LEUCINE-RESPONSIVE REGULATORY PROTEIN"/>
    <property type="match status" value="1"/>
</dbReference>
<geneLocation type="plasmid" evidence="1 2">
    <name>C</name>
</geneLocation>
<dbReference type="Gene3D" id="1.10.10.10">
    <property type="entry name" value="Winged helix-like DNA-binding domain superfamily/Winged helix DNA-binding domain"/>
    <property type="match status" value="1"/>
</dbReference>
<keyword evidence="1" id="KW-0614">Plasmid</keyword>
<reference evidence="1 2" key="1">
    <citation type="submission" date="2015-10" db="EMBL/GenBank/DDBJ databases">
        <title>Genomic differences between typical nodule nitrogen-fixing rhizobial strains and those coming from bean seeds.</title>
        <authorList>
            <person name="Peralta H."/>
            <person name="Aguilar-Vera A."/>
            <person name="Diaz R."/>
            <person name="Mora Y."/>
            <person name="Martinez-Batallar G."/>
            <person name="Salazar E."/>
            <person name="Vargas-Lagunas C."/>
            <person name="Encarnacion S."/>
            <person name="Girard L."/>
            <person name="Mora J."/>
        </authorList>
    </citation>
    <scope>NUCLEOTIDE SEQUENCE [LARGE SCALE GENOMIC DNA]</scope>
    <source>
        <strain evidence="1 2">CFNEI 73</strain>
        <plasmid evidence="1 2">C</plasmid>
    </source>
</reference>
<dbReference type="RefSeq" id="WP_064254204.1">
    <property type="nucleotide sequence ID" value="NZ_CP013110.1"/>
</dbReference>
<evidence type="ECO:0000313" key="1">
    <source>
        <dbReference type="EMBL" id="APG94455.1"/>
    </source>
</evidence>
<dbReference type="Pfam" id="PF01037">
    <property type="entry name" value="AsnC_trans_reg"/>
    <property type="match status" value="1"/>
</dbReference>
<name>A0A1L3LWH7_9HYPH</name>
<dbReference type="CDD" id="cd00090">
    <property type="entry name" value="HTH_ARSR"/>
    <property type="match status" value="1"/>
</dbReference>
<keyword evidence="2" id="KW-1185">Reference proteome</keyword>
<protein>
    <submittedName>
        <fullName evidence="1">Bkd operon transcriptional regulator</fullName>
    </submittedName>
</protein>
<dbReference type="GO" id="GO:0005829">
    <property type="term" value="C:cytosol"/>
    <property type="evidence" value="ECO:0007669"/>
    <property type="project" value="TreeGrafter"/>
</dbReference>
<dbReference type="Pfam" id="PF13404">
    <property type="entry name" value="HTH_AsnC-type"/>
    <property type="match status" value="1"/>
</dbReference>
<dbReference type="OrthoDB" id="9813313at2"/>
<dbReference type="GO" id="GO:0043565">
    <property type="term" value="F:sequence-specific DNA binding"/>
    <property type="evidence" value="ECO:0007669"/>
    <property type="project" value="InterPro"/>
</dbReference>
<dbReference type="SUPFAM" id="SSF46785">
    <property type="entry name" value="Winged helix' DNA-binding domain"/>
    <property type="match status" value="1"/>
</dbReference>
<sequence length="156" mass="17377">MMNTFNLDPVDRKILRILQEQADISHAALAEAVGASPASCWRRIKALDTAGVLGKAVRLVNPDLVGRGLNVFCHVRMKSHDPVARRSFERFVESHEEVLECYSMSGEWDYLLRVVVADVADYERLLMHGILTHDAVANSSSHFALKSVKYSTAVPV</sequence>
<organism evidence="1 2">
    <name type="scientific">Sinorhizobium americanum</name>
    <dbReference type="NCBI Taxonomy" id="194963"/>
    <lineage>
        <taxon>Bacteria</taxon>
        <taxon>Pseudomonadati</taxon>
        <taxon>Pseudomonadota</taxon>
        <taxon>Alphaproteobacteria</taxon>
        <taxon>Hyphomicrobiales</taxon>
        <taxon>Rhizobiaceae</taxon>
        <taxon>Sinorhizobium/Ensifer group</taxon>
        <taxon>Sinorhizobium</taxon>
    </lineage>
</organism>
<dbReference type="EMBL" id="CP013110">
    <property type="protein sequence ID" value="APG94455.1"/>
    <property type="molecule type" value="Genomic_DNA"/>
</dbReference>
<dbReference type="GO" id="GO:0006355">
    <property type="term" value="P:regulation of DNA-templated transcription"/>
    <property type="evidence" value="ECO:0007669"/>
    <property type="project" value="UniProtKB-ARBA"/>
</dbReference>
<evidence type="ECO:0000313" key="2">
    <source>
        <dbReference type="Proteomes" id="UP000182306"/>
    </source>
</evidence>